<keyword evidence="8" id="KW-0449">Lipoprotein</keyword>
<dbReference type="AlphaFoldDB" id="A0A2C9WN10"/>
<dbReference type="PANTHER" id="PTHR31052">
    <property type="entry name" value="COBRA-LIKE PROTEIN 7"/>
    <property type="match status" value="1"/>
</dbReference>
<dbReference type="Gramene" id="Manes.01G223900.1.v8.1">
    <property type="protein sequence ID" value="Manes.01G223900.1.v8.1.CDS"/>
    <property type="gene ID" value="Manes.01G223900.v8.1"/>
</dbReference>
<evidence type="ECO:0000256" key="1">
    <source>
        <dbReference type="ARBA" id="ARBA00004609"/>
    </source>
</evidence>
<comment type="subcellular location">
    <subcellularLocation>
        <location evidence="1">Cell membrane</location>
        <topology evidence="1">Lipid-anchor</topology>
        <topology evidence="1">GPI-anchor</topology>
    </subcellularLocation>
</comment>
<evidence type="ECO:0000256" key="7">
    <source>
        <dbReference type="ARBA" id="ARBA00023180"/>
    </source>
</evidence>
<organism evidence="11 12">
    <name type="scientific">Manihot esculenta</name>
    <name type="common">Cassava</name>
    <name type="synonym">Jatropha manihot</name>
    <dbReference type="NCBI Taxonomy" id="3983"/>
    <lineage>
        <taxon>Eukaryota</taxon>
        <taxon>Viridiplantae</taxon>
        <taxon>Streptophyta</taxon>
        <taxon>Embryophyta</taxon>
        <taxon>Tracheophyta</taxon>
        <taxon>Spermatophyta</taxon>
        <taxon>Magnoliopsida</taxon>
        <taxon>eudicotyledons</taxon>
        <taxon>Gunneridae</taxon>
        <taxon>Pentapetalae</taxon>
        <taxon>rosids</taxon>
        <taxon>fabids</taxon>
        <taxon>Malpighiales</taxon>
        <taxon>Euphorbiaceae</taxon>
        <taxon>Crotonoideae</taxon>
        <taxon>Manihoteae</taxon>
        <taxon>Manihot</taxon>
    </lineage>
</organism>
<dbReference type="GO" id="GO:0010215">
    <property type="term" value="P:cellulose microfibril organization"/>
    <property type="evidence" value="ECO:0007669"/>
    <property type="project" value="InterPro"/>
</dbReference>
<dbReference type="GO" id="GO:0005886">
    <property type="term" value="C:plasma membrane"/>
    <property type="evidence" value="ECO:0007669"/>
    <property type="project" value="UniProtKB-SubCell"/>
</dbReference>
<feature type="chain" id="PRO_5012090218" description="COBRA C-terminal domain-containing protein" evidence="9">
    <location>
        <begin position="23"/>
        <end position="640"/>
    </location>
</feature>
<gene>
    <name evidence="11" type="ORF">MANES_01G223900v8</name>
</gene>
<dbReference type="Pfam" id="PF25079">
    <property type="entry name" value="COB_C"/>
    <property type="match status" value="1"/>
</dbReference>
<comment type="caution">
    <text evidence="11">The sequence shown here is derived from an EMBL/GenBank/DDBJ whole genome shotgun (WGS) entry which is preliminary data.</text>
</comment>
<evidence type="ECO:0000256" key="3">
    <source>
        <dbReference type="ARBA" id="ARBA00022475"/>
    </source>
</evidence>
<feature type="domain" description="COBRA C-terminal" evidence="10">
    <location>
        <begin position="403"/>
        <end position="614"/>
    </location>
</feature>
<dbReference type="GO" id="GO:0098552">
    <property type="term" value="C:side of membrane"/>
    <property type="evidence" value="ECO:0007669"/>
    <property type="project" value="UniProtKB-KW"/>
</dbReference>
<dbReference type="OrthoDB" id="2014623at2759"/>
<evidence type="ECO:0000256" key="5">
    <source>
        <dbReference type="ARBA" id="ARBA00022729"/>
    </source>
</evidence>
<dbReference type="Proteomes" id="UP000091857">
    <property type="component" value="Chromosome 1"/>
</dbReference>
<name>A0A2C9WN10_MANES</name>
<accession>A0A2C9WN10</accession>
<dbReference type="InterPro" id="IPR006918">
    <property type="entry name" value="COBRA_pln"/>
</dbReference>
<evidence type="ECO:0000256" key="4">
    <source>
        <dbReference type="ARBA" id="ARBA00022622"/>
    </source>
</evidence>
<keyword evidence="5 9" id="KW-0732">Signal</keyword>
<protein>
    <recommendedName>
        <fullName evidence="10">COBRA C-terminal domain-containing protein</fullName>
    </recommendedName>
</protein>
<dbReference type="STRING" id="3983.A0A2C9WN10"/>
<dbReference type="OMA" id="TLSTCCV"/>
<proteinExistence type="inferred from homology"/>
<dbReference type="Pfam" id="PF04833">
    <property type="entry name" value="COBRA"/>
    <property type="match status" value="1"/>
</dbReference>
<feature type="signal peptide" evidence="9">
    <location>
        <begin position="1"/>
        <end position="22"/>
    </location>
</feature>
<evidence type="ECO:0000256" key="8">
    <source>
        <dbReference type="ARBA" id="ARBA00023288"/>
    </source>
</evidence>
<keyword evidence="12" id="KW-1185">Reference proteome</keyword>
<dbReference type="PANTHER" id="PTHR31052:SF19">
    <property type="entry name" value="COBRA-LIKE PROTEIN 7"/>
    <property type="match status" value="1"/>
</dbReference>
<keyword evidence="6" id="KW-0472">Membrane</keyword>
<keyword evidence="3" id="KW-1003">Cell membrane</keyword>
<evidence type="ECO:0000256" key="6">
    <source>
        <dbReference type="ARBA" id="ARBA00023136"/>
    </source>
</evidence>
<evidence type="ECO:0000313" key="12">
    <source>
        <dbReference type="Proteomes" id="UP000091857"/>
    </source>
</evidence>
<keyword evidence="4" id="KW-0336">GPI-anchor</keyword>
<comment type="similarity">
    <text evidence="2">Belongs to the COBRA family.</text>
</comment>
<reference evidence="12" key="1">
    <citation type="journal article" date="2016" name="Nat. Biotechnol.">
        <title>Sequencing wild and cultivated cassava and related species reveals extensive interspecific hybridization and genetic diversity.</title>
        <authorList>
            <person name="Bredeson J.V."/>
            <person name="Lyons J.B."/>
            <person name="Prochnik S.E."/>
            <person name="Wu G.A."/>
            <person name="Ha C.M."/>
            <person name="Edsinger-Gonzales E."/>
            <person name="Grimwood J."/>
            <person name="Schmutz J."/>
            <person name="Rabbi I.Y."/>
            <person name="Egesi C."/>
            <person name="Nauluvula P."/>
            <person name="Lebot V."/>
            <person name="Ndunguru J."/>
            <person name="Mkamilo G."/>
            <person name="Bart R.S."/>
            <person name="Setter T.L."/>
            <person name="Gleadow R.M."/>
            <person name="Kulakow P."/>
            <person name="Ferguson M.E."/>
            <person name="Rounsley S."/>
            <person name="Rokhsar D.S."/>
        </authorList>
    </citation>
    <scope>NUCLEOTIDE SEQUENCE [LARGE SCALE GENOMIC DNA]</scope>
    <source>
        <strain evidence="12">cv. AM560-2</strain>
    </source>
</reference>
<dbReference type="InterPro" id="IPR056900">
    <property type="entry name" value="COB_C"/>
</dbReference>
<dbReference type="EMBL" id="CM004387">
    <property type="protein sequence ID" value="OAY61879.1"/>
    <property type="molecule type" value="Genomic_DNA"/>
</dbReference>
<evidence type="ECO:0000256" key="9">
    <source>
        <dbReference type="SAM" id="SignalP"/>
    </source>
</evidence>
<evidence type="ECO:0000259" key="10">
    <source>
        <dbReference type="Pfam" id="PF25079"/>
    </source>
</evidence>
<sequence>MANWILLLIFVLVSFFVHSSLSQPLKATCNGVFLSYNYTGGYPIPPTDPTNQPYRFESTVTVLNNGRDELKSWSVFIGFQNNELLVSANNALLADGRSLPAFVGNGTVLVGSLNTDLKSAIETAGDVTQMEVIIQLVGTRFGNRTGNSDAPLPLGLTLANDGYSCPAPTRQGTELQLCCSRDLNVIPNVTLENFQPREDGDLIIMYDIIRTYDTDYWAQVSISNHNPLGRLQNWKLSWDWTRGEFIYAMKGAYPSVVDTTDCVFGPQGLHYKEMDFSQALNCERSPTIMDLPPTRANDTQIGLIPFCCRNGTILPPNMDPGKSVSAFQMHVFKMPPDLNRTEFFPPLNWKINGTFSSDFQCGSPVQVSPSQYPDPSGLPSRTEAVASWQVICNITHFRKELPKCCVSFSSFFNDSVVPCSTCACGCNNNPSQTCNANEPALLLPSEALLVPFENRTAKALDWAELKRRDVPNPLPCGDNCGVSINWHLQSDYRDGWTARITLFNWGETDFADWVAAVQLDKAVPGFEKAYSFNASVLPNSSNAIFMQGLPDFNYLVAERDGHNPRKDPRVPGTQQSVLSFTKKTTPGIDVAGGDGFPTRVFFNGEECALPSTRPNNARKAITANSISCALLVLALFLMNS</sequence>
<keyword evidence="7" id="KW-0325">Glycoprotein</keyword>
<evidence type="ECO:0000256" key="2">
    <source>
        <dbReference type="ARBA" id="ARBA00005507"/>
    </source>
</evidence>
<evidence type="ECO:0000313" key="11">
    <source>
        <dbReference type="EMBL" id="OAY61879.1"/>
    </source>
</evidence>